<evidence type="ECO:0000256" key="2">
    <source>
        <dbReference type="ARBA" id="ARBA00022692"/>
    </source>
</evidence>
<feature type="transmembrane region" description="Helical" evidence="6">
    <location>
        <begin position="565"/>
        <end position="585"/>
    </location>
</feature>
<feature type="transmembrane region" description="Helical" evidence="6">
    <location>
        <begin position="291"/>
        <end position="314"/>
    </location>
</feature>
<dbReference type="PANTHER" id="PTHR43243">
    <property type="entry name" value="INNER MEMBRANE TRANSPORTER YGJI-RELATED"/>
    <property type="match status" value="1"/>
</dbReference>
<dbReference type="EMBL" id="BRXW01000076">
    <property type="protein sequence ID" value="GMI04640.1"/>
    <property type="molecule type" value="Genomic_DNA"/>
</dbReference>
<dbReference type="Gene3D" id="1.20.1740.10">
    <property type="entry name" value="Amino acid/polyamine transporter I"/>
    <property type="match status" value="1"/>
</dbReference>
<protein>
    <recommendedName>
        <fullName evidence="7">Cationic amino acid transporter C-terminal domain-containing protein</fullName>
    </recommendedName>
</protein>
<dbReference type="GO" id="GO:0015171">
    <property type="term" value="F:amino acid transmembrane transporter activity"/>
    <property type="evidence" value="ECO:0007669"/>
    <property type="project" value="TreeGrafter"/>
</dbReference>
<evidence type="ECO:0000313" key="8">
    <source>
        <dbReference type="EMBL" id="GMI04640.1"/>
    </source>
</evidence>
<dbReference type="InterPro" id="IPR029485">
    <property type="entry name" value="CAT_C"/>
</dbReference>
<dbReference type="InterPro" id="IPR002293">
    <property type="entry name" value="AA/rel_permease1"/>
</dbReference>
<feature type="transmembrane region" description="Helical" evidence="6">
    <location>
        <begin position="498"/>
        <end position="519"/>
    </location>
</feature>
<evidence type="ECO:0000256" key="5">
    <source>
        <dbReference type="SAM" id="MobiDB-lite"/>
    </source>
</evidence>
<organism evidence="8 9">
    <name type="scientific">Triparma laevis f. longispina</name>
    <dbReference type="NCBI Taxonomy" id="1714387"/>
    <lineage>
        <taxon>Eukaryota</taxon>
        <taxon>Sar</taxon>
        <taxon>Stramenopiles</taxon>
        <taxon>Ochrophyta</taxon>
        <taxon>Bolidophyceae</taxon>
        <taxon>Parmales</taxon>
        <taxon>Triparmaceae</taxon>
        <taxon>Triparma</taxon>
    </lineage>
</organism>
<feature type="transmembrane region" description="Helical" evidence="6">
    <location>
        <begin position="531"/>
        <end position="553"/>
    </location>
</feature>
<feature type="transmembrane region" description="Helical" evidence="6">
    <location>
        <begin position="631"/>
        <end position="647"/>
    </location>
</feature>
<dbReference type="Pfam" id="PF13520">
    <property type="entry name" value="AA_permease_2"/>
    <property type="match status" value="1"/>
</dbReference>
<dbReference type="Proteomes" id="UP001165122">
    <property type="component" value="Unassembled WGS sequence"/>
</dbReference>
<feature type="transmembrane region" description="Helical" evidence="6">
    <location>
        <begin position="475"/>
        <end position="492"/>
    </location>
</feature>
<dbReference type="PANTHER" id="PTHR43243:SF82">
    <property type="entry name" value="CATIONIC AMINO ACID TRANSPORTER C-TERMINAL DOMAIN-CONTAINING PROTEIN"/>
    <property type="match status" value="1"/>
</dbReference>
<proteinExistence type="predicted"/>
<accession>A0A9W7C7V9</accession>
<comment type="caution">
    <text evidence="8">The sequence shown here is derived from an EMBL/GenBank/DDBJ whole genome shotgun (WGS) entry which is preliminary data.</text>
</comment>
<keyword evidence="3 6" id="KW-1133">Transmembrane helix</keyword>
<gene>
    <name evidence="8" type="ORF">TrLO_g1978</name>
</gene>
<evidence type="ECO:0000259" key="7">
    <source>
        <dbReference type="Pfam" id="PF13906"/>
    </source>
</evidence>
<feature type="transmembrane region" description="Helical" evidence="6">
    <location>
        <begin position="606"/>
        <end position="625"/>
    </location>
</feature>
<feature type="transmembrane region" description="Helical" evidence="6">
    <location>
        <begin position="372"/>
        <end position="395"/>
    </location>
</feature>
<sequence length="678" mass="73425">MYTAVVQSAHPAPTQPIEPPAMGKKKTTKFAPRTPSAPPPSELPSPDKPPVVNRTSVSFLYRDSSHVDATSPGPAMDEDTEEDMPAAWSLTKALRVAISRRKPLEKILNEAALGEPLLDNNPNNSMTNRMSRPSNMDDNDKLTLIDLLAIGIGGTIGSGVFVLTGDVQPVAGPSAVMSWLIAGGTCLLSAYSYMELSARIPTRGSCYIFCYATLGELAAVIGGVCLTLEYGISGAGIARSWSDKFSSLVKHNLDLQYGSTSEMSVDFFAAFLQIACISVCLCKLELGKKVILVLTLLKVILVLFLILAGVIPALTNPGEYPNLFENYDTFFPEGVGGTITGSSLLFFGFIGFDEVCCMAARSENPSKTMPRAIAGTLIGAAVLSASAQLALSYLVDFNGNLDDDGEGGTNFEDAFDEKGWIAAKYIAAVGEVALLPLVVLVSFMPQPELLAAMSEDNLIPSVFHEEDSNGVFRKGGLIAGAVLVLITFAVPFEVLWDVISLGVILSFNLTNSSLIMLRCGNGGKKVSNKPVRNLTATLWIISVPGAYLTWLNFCDPKLNDGEVNWPLSIVGFVLLFLSCVVVFLIDRNRQTFCDITTEEDIFMAPFVPYTPGFAIVLNFFLMAQFGLTDHIIFGCSIMFCVSGYILYKSMKHYSKRNRESFRYSKYGKDVEKNFGVCE</sequence>
<feature type="transmembrane region" description="Helical" evidence="6">
    <location>
        <begin position="267"/>
        <end position="284"/>
    </location>
</feature>
<evidence type="ECO:0000256" key="6">
    <source>
        <dbReference type="SAM" id="Phobius"/>
    </source>
</evidence>
<reference evidence="9" key="1">
    <citation type="journal article" date="2023" name="Commun. Biol.">
        <title>Genome analysis of Parmales, the sister group of diatoms, reveals the evolutionary specialization of diatoms from phago-mixotrophs to photoautotrophs.</title>
        <authorList>
            <person name="Ban H."/>
            <person name="Sato S."/>
            <person name="Yoshikawa S."/>
            <person name="Yamada K."/>
            <person name="Nakamura Y."/>
            <person name="Ichinomiya M."/>
            <person name="Sato N."/>
            <person name="Blanc-Mathieu R."/>
            <person name="Endo H."/>
            <person name="Kuwata A."/>
            <person name="Ogata H."/>
        </authorList>
    </citation>
    <scope>NUCLEOTIDE SEQUENCE [LARGE SCALE GENOMIC DNA]</scope>
    <source>
        <strain evidence="9">NIES 3700</strain>
    </source>
</reference>
<dbReference type="Pfam" id="PF13906">
    <property type="entry name" value="AA_permease_C"/>
    <property type="match status" value="1"/>
</dbReference>
<keyword evidence="2 6" id="KW-0812">Transmembrane</keyword>
<feature type="domain" description="Cationic amino acid transporter C-terminal" evidence="7">
    <location>
        <begin position="602"/>
        <end position="649"/>
    </location>
</feature>
<dbReference type="GO" id="GO:0016020">
    <property type="term" value="C:membrane"/>
    <property type="evidence" value="ECO:0007669"/>
    <property type="project" value="UniProtKB-SubCell"/>
</dbReference>
<feature type="transmembrane region" description="Helical" evidence="6">
    <location>
        <begin position="425"/>
        <end position="444"/>
    </location>
</feature>
<feature type="region of interest" description="Disordered" evidence="5">
    <location>
        <begin position="1"/>
        <end position="82"/>
    </location>
</feature>
<comment type="subcellular location">
    <subcellularLocation>
        <location evidence="1">Membrane</location>
        <topology evidence="1">Multi-pass membrane protein</topology>
    </subcellularLocation>
</comment>
<keyword evidence="9" id="KW-1185">Reference proteome</keyword>
<feature type="transmembrane region" description="Helical" evidence="6">
    <location>
        <begin position="142"/>
        <end position="164"/>
    </location>
</feature>
<evidence type="ECO:0000256" key="3">
    <source>
        <dbReference type="ARBA" id="ARBA00022989"/>
    </source>
</evidence>
<keyword evidence="4 6" id="KW-0472">Membrane</keyword>
<feature type="transmembrane region" description="Helical" evidence="6">
    <location>
        <begin position="176"/>
        <end position="194"/>
    </location>
</feature>
<feature type="transmembrane region" description="Helical" evidence="6">
    <location>
        <begin position="206"/>
        <end position="232"/>
    </location>
</feature>
<feature type="transmembrane region" description="Helical" evidence="6">
    <location>
        <begin position="334"/>
        <end position="352"/>
    </location>
</feature>
<dbReference type="OrthoDB" id="5982228at2759"/>
<dbReference type="AlphaFoldDB" id="A0A9W7C7V9"/>
<name>A0A9W7C7V9_9STRA</name>
<evidence type="ECO:0000256" key="4">
    <source>
        <dbReference type="ARBA" id="ARBA00023136"/>
    </source>
</evidence>
<feature type="compositionally biased region" description="Pro residues" evidence="5">
    <location>
        <begin position="35"/>
        <end position="49"/>
    </location>
</feature>
<evidence type="ECO:0000313" key="9">
    <source>
        <dbReference type="Proteomes" id="UP001165122"/>
    </source>
</evidence>
<evidence type="ECO:0000256" key="1">
    <source>
        <dbReference type="ARBA" id="ARBA00004141"/>
    </source>
</evidence>